<comment type="similarity">
    <text evidence="1">Belongs to the UDP-glycosyltransferase family.</text>
</comment>
<evidence type="ECO:0000256" key="3">
    <source>
        <dbReference type="ARBA" id="ARBA00022679"/>
    </source>
</evidence>
<dbReference type="SUPFAM" id="SSF53756">
    <property type="entry name" value="UDP-Glycosyltransferase/glycogen phosphorylase"/>
    <property type="match status" value="1"/>
</dbReference>
<dbReference type="PANTHER" id="PTHR48043:SF145">
    <property type="entry name" value="FI06409P-RELATED"/>
    <property type="match status" value="1"/>
</dbReference>
<keyword evidence="4" id="KW-0812">Transmembrane</keyword>
<feature type="transmembrane region" description="Helical" evidence="4">
    <location>
        <begin position="63"/>
        <end position="90"/>
    </location>
</feature>
<name>A0ABQ9H0H9_9NEOP</name>
<gene>
    <name evidence="5" type="ORF">PR048_022237</name>
</gene>
<dbReference type="PANTHER" id="PTHR48043">
    <property type="entry name" value="EG:EG0003.4 PROTEIN-RELATED"/>
    <property type="match status" value="1"/>
</dbReference>
<dbReference type="Proteomes" id="UP001159363">
    <property type="component" value="Chromosome 7"/>
</dbReference>
<dbReference type="InterPro" id="IPR050271">
    <property type="entry name" value="UDP-glycosyltransferase"/>
</dbReference>
<keyword evidence="4" id="KW-1133">Transmembrane helix</keyword>
<keyword evidence="3" id="KW-0808">Transferase</keyword>
<comment type="caution">
    <text evidence="5">The sequence shown here is derived from an EMBL/GenBank/DDBJ whole genome shotgun (WGS) entry which is preliminary data.</text>
</comment>
<keyword evidence="6" id="KW-1185">Reference proteome</keyword>
<dbReference type="Pfam" id="PF00201">
    <property type="entry name" value="UDPGT"/>
    <property type="match status" value="1"/>
</dbReference>
<dbReference type="InterPro" id="IPR002213">
    <property type="entry name" value="UDP_glucos_trans"/>
</dbReference>
<dbReference type="EMBL" id="JARBHB010000008">
    <property type="protein sequence ID" value="KAJ8877781.1"/>
    <property type="molecule type" value="Genomic_DNA"/>
</dbReference>
<keyword evidence="4" id="KW-0472">Membrane</keyword>
<organism evidence="5 6">
    <name type="scientific">Dryococelus australis</name>
    <dbReference type="NCBI Taxonomy" id="614101"/>
    <lineage>
        <taxon>Eukaryota</taxon>
        <taxon>Metazoa</taxon>
        <taxon>Ecdysozoa</taxon>
        <taxon>Arthropoda</taxon>
        <taxon>Hexapoda</taxon>
        <taxon>Insecta</taxon>
        <taxon>Pterygota</taxon>
        <taxon>Neoptera</taxon>
        <taxon>Polyneoptera</taxon>
        <taxon>Phasmatodea</taxon>
        <taxon>Verophasmatodea</taxon>
        <taxon>Anareolatae</taxon>
        <taxon>Phasmatidae</taxon>
        <taxon>Eurycanthinae</taxon>
        <taxon>Dryococelus</taxon>
    </lineage>
</organism>
<protein>
    <submittedName>
        <fullName evidence="5">Uncharacterized protein</fullName>
    </submittedName>
</protein>
<evidence type="ECO:0000313" key="6">
    <source>
        <dbReference type="Proteomes" id="UP001159363"/>
    </source>
</evidence>
<reference evidence="5 6" key="1">
    <citation type="submission" date="2023-02" db="EMBL/GenBank/DDBJ databases">
        <title>LHISI_Scaffold_Assembly.</title>
        <authorList>
            <person name="Stuart O.P."/>
            <person name="Cleave R."/>
            <person name="Magrath M.J.L."/>
            <person name="Mikheyev A.S."/>
        </authorList>
    </citation>
    <scope>NUCLEOTIDE SEQUENCE [LARGE SCALE GENOMIC DNA]</scope>
    <source>
        <strain evidence="5">Daus_M_001</strain>
        <tissue evidence="5">Leg muscle</tissue>
    </source>
</reference>
<evidence type="ECO:0000256" key="4">
    <source>
        <dbReference type="SAM" id="Phobius"/>
    </source>
</evidence>
<keyword evidence="2" id="KW-0328">Glycosyltransferase</keyword>
<evidence type="ECO:0000256" key="2">
    <source>
        <dbReference type="ARBA" id="ARBA00022676"/>
    </source>
</evidence>
<proteinExistence type="inferred from homology"/>
<evidence type="ECO:0000313" key="5">
    <source>
        <dbReference type="EMBL" id="KAJ8877781.1"/>
    </source>
</evidence>
<evidence type="ECO:0000256" key="1">
    <source>
        <dbReference type="ARBA" id="ARBA00009995"/>
    </source>
</evidence>
<accession>A0ABQ9H0H9</accession>
<sequence>MSVFFPRYKLAAERVSRIFHDQPETPIERAVFWVEYVLRHKGARHLRSAALDLTWYQYYLLDVVAVLIASVGAVIMLLAWLLTTLARLLLRKPQKKDKKKKGE</sequence>